<proteinExistence type="predicted"/>
<comment type="caution">
    <text evidence="1">The sequence shown here is derived from an EMBL/GenBank/DDBJ whole genome shotgun (WGS) entry which is preliminary data.</text>
</comment>
<dbReference type="GeneID" id="59257530"/>
<evidence type="ECO:0000313" key="1">
    <source>
        <dbReference type="EMBL" id="KAF5874979.1"/>
    </source>
</evidence>
<organism evidence="1 2">
    <name type="scientific">Botrytis fragariae</name>
    <dbReference type="NCBI Taxonomy" id="1964551"/>
    <lineage>
        <taxon>Eukaryota</taxon>
        <taxon>Fungi</taxon>
        <taxon>Dikarya</taxon>
        <taxon>Ascomycota</taxon>
        <taxon>Pezizomycotina</taxon>
        <taxon>Leotiomycetes</taxon>
        <taxon>Helotiales</taxon>
        <taxon>Sclerotiniaceae</taxon>
        <taxon>Botrytis</taxon>
    </lineage>
</organism>
<dbReference type="Proteomes" id="UP000531561">
    <property type="component" value="Unassembled WGS sequence"/>
</dbReference>
<dbReference type="EMBL" id="JABFCT010000006">
    <property type="protein sequence ID" value="KAF5874979.1"/>
    <property type="molecule type" value="Genomic_DNA"/>
</dbReference>
<sequence length="144" mass="15720">MIRRAKTSSIIGLTRSWIRLLGTLLRKDTNLQNLTPTVAFYAVSTLGHTSQHLEVLCFATPSCRRSSGMLIGLSISSSQSKGNNPSKGSYENAINGSAFAVLAPPSQVLSRVRRCAIEKSRRDQGLSLRTQTSCKRERLLSLGI</sequence>
<protein>
    <submittedName>
        <fullName evidence="1">Uncharacterized protein</fullName>
    </submittedName>
</protein>
<dbReference type="RefSeq" id="XP_037193925.1">
    <property type="nucleotide sequence ID" value="XM_037333838.1"/>
</dbReference>
<keyword evidence="2" id="KW-1185">Reference proteome</keyword>
<gene>
    <name evidence="1" type="ORF">Bfra_003432</name>
</gene>
<dbReference type="AlphaFoldDB" id="A0A8H6EJZ1"/>
<reference evidence="1 2" key="1">
    <citation type="journal article" date="2020" name="Phytopathology">
        <title>A high-quality genome resource of Botrytis fragariae, a new and rapidly spreading fungal pathogen causing strawberry gray mold in the U.S.A.</title>
        <authorList>
            <person name="Wu Y."/>
            <person name="Saski C.A."/>
            <person name="Schnabel G."/>
            <person name="Xiao S."/>
            <person name="Hu M."/>
        </authorList>
    </citation>
    <scope>NUCLEOTIDE SEQUENCE [LARGE SCALE GENOMIC DNA]</scope>
    <source>
        <strain evidence="1 2">BVB16</strain>
    </source>
</reference>
<accession>A0A8H6EJZ1</accession>
<evidence type="ECO:0000313" key="2">
    <source>
        <dbReference type="Proteomes" id="UP000531561"/>
    </source>
</evidence>
<name>A0A8H6EJZ1_9HELO</name>